<gene>
    <name evidence="12" type="ORF">AB5J58_00955</name>
</gene>
<comment type="catalytic activity">
    <reaction evidence="1">
        <text>ATP + protein L-histidine = ADP + protein N-phospho-L-histidine.</text>
        <dbReference type="EC" id="2.7.13.3"/>
    </reaction>
</comment>
<evidence type="ECO:0000313" key="12">
    <source>
        <dbReference type="EMBL" id="XDP98842.1"/>
    </source>
</evidence>
<organism evidence="12">
    <name type="scientific">Streptomyces sp. R08</name>
    <dbReference type="NCBI Taxonomy" id="3238624"/>
    <lineage>
        <taxon>Bacteria</taxon>
        <taxon>Bacillati</taxon>
        <taxon>Actinomycetota</taxon>
        <taxon>Actinomycetes</taxon>
        <taxon>Kitasatosporales</taxon>
        <taxon>Streptomycetaceae</taxon>
        <taxon>Streptomyces</taxon>
    </lineage>
</organism>
<keyword evidence="3" id="KW-0597">Phosphoprotein</keyword>
<dbReference type="Pfam" id="PF07730">
    <property type="entry name" value="HisKA_3"/>
    <property type="match status" value="1"/>
</dbReference>
<dbReference type="AlphaFoldDB" id="A0AB39LY29"/>
<dbReference type="Gene3D" id="3.30.565.10">
    <property type="entry name" value="Histidine kinase-like ATPase, C-terminal domain"/>
    <property type="match status" value="1"/>
</dbReference>
<keyword evidence="10" id="KW-1133">Transmembrane helix</keyword>
<evidence type="ECO:0000256" key="7">
    <source>
        <dbReference type="ARBA" id="ARBA00022840"/>
    </source>
</evidence>
<dbReference type="EC" id="2.7.13.3" evidence="2"/>
<keyword evidence="9" id="KW-0175">Coiled coil</keyword>
<evidence type="ECO:0000256" key="5">
    <source>
        <dbReference type="ARBA" id="ARBA00022741"/>
    </source>
</evidence>
<keyword evidence="4" id="KW-0808">Transferase</keyword>
<keyword evidence="10" id="KW-0812">Transmembrane</keyword>
<feature type="transmembrane region" description="Helical" evidence="10">
    <location>
        <begin position="20"/>
        <end position="37"/>
    </location>
</feature>
<feature type="transmembrane region" description="Helical" evidence="10">
    <location>
        <begin position="82"/>
        <end position="103"/>
    </location>
</feature>
<dbReference type="CDD" id="cd16917">
    <property type="entry name" value="HATPase_UhpB-NarQ-NarX-like"/>
    <property type="match status" value="1"/>
</dbReference>
<keyword evidence="10" id="KW-0472">Membrane</keyword>
<keyword evidence="6 12" id="KW-0418">Kinase</keyword>
<feature type="coiled-coil region" evidence="9">
    <location>
        <begin position="157"/>
        <end position="197"/>
    </location>
</feature>
<name>A0AB39LY29_9ACTN</name>
<dbReference type="GO" id="GO:0005524">
    <property type="term" value="F:ATP binding"/>
    <property type="evidence" value="ECO:0007669"/>
    <property type="project" value="UniProtKB-KW"/>
</dbReference>
<proteinExistence type="predicted"/>
<sequence>MNRTQTLTRWFTQDNNPIQVFGTVAAIVVGAIAVRPIGTSGTGLAVLCLLVLVSLMTCTRLIPEGRLSPRAQLTVLCVWSLGAAALLALDHSGASALFAYFVTGHAGYRLDNRRSLPFAVCTSALCAGVLLVPWGGHHTSWIVGAFTGVSVLVGISNRAHTEALRSARAAAEQAELAARAEARAETLAERARIARDVHDVLAHSLAGVNMQLEVTDALLESGDIGRAREAAQRAQSLVRSGLTEVQRTVGDLREEALPLVETLRSMLDSATDAGTLTVDGPPRELPVRRTQVIVRCAQEALTNAHKYAPGAPVRMRLEYLEQREGLPEETVLEVVNSAPPEGSRPLAGAGSGMGLVGMRERLDLVGGTVSAGPIVDGDDAGGWRVRVVIPA</sequence>
<protein>
    <recommendedName>
        <fullName evidence="2">histidine kinase</fullName>
        <ecNumber evidence="2">2.7.13.3</ecNumber>
    </recommendedName>
</protein>
<evidence type="ECO:0000256" key="1">
    <source>
        <dbReference type="ARBA" id="ARBA00000085"/>
    </source>
</evidence>
<keyword evidence="8" id="KW-0902">Two-component regulatory system</keyword>
<keyword evidence="5" id="KW-0547">Nucleotide-binding</keyword>
<dbReference type="PANTHER" id="PTHR24421:SF10">
    <property type="entry name" value="NITRATE_NITRITE SENSOR PROTEIN NARQ"/>
    <property type="match status" value="1"/>
</dbReference>
<dbReference type="SUPFAM" id="SSF55874">
    <property type="entry name" value="ATPase domain of HSP90 chaperone/DNA topoisomerase II/histidine kinase"/>
    <property type="match status" value="1"/>
</dbReference>
<evidence type="ECO:0000256" key="8">
    <source>
        <dbReference type="ARBA" id="ARBA00023012"/>
    </source>
</evidence>
<evidence type="ECO:0000256" key="6">
    <source>
        <dbReference type="ARBA" id="ARBA00022777"/>
    </source>
</evidence>
<dbReference type="InterPro" id="IPR011712">
    <property type="entry name" value="Sig_transdc_His_kin_sub3_dim/P"/>
</dbReference>
<dbReference type="PANTHER" id="PTHR24421">
    <property type="entry name" value="NITRATE/NITRITE SENSOR PROTEIN NARX-RELATED"/>
    <property type="match status" value="1"/>
</dbReference>
<feature type="transmembrane region" description="Helical" evidence="10">
    <location>
        <begin position="115"/>
        <end position="135"/>
    </location>
</feature>
<evidence type="ECO:0000256" key="10">
    <source>
        <dbReference type="SAM" id="Phobius"/>
    </source>
</evidence>
<keyword evidence="7" id="KW-0067">ATP-binding</keyword>
<feature type="transmembrane region" description="Helical" evidence="10">
    <location>
        <begin position="44"/>
        <end position="62"/>
    </location>
</feature>
<dbReference type="InterPro" id="IPR050482">
    <property type="entry name" value="Sensor_HK_TwoCompSys"/>
</dbReference>
<evidence type="ECO:0000259" key="11">
    <source>
        <dbReference type="Pfam" id="PF07730"/>
    </source>
</evidence>
<evidence type="ECO:0000256" key="2">
    <source>
        <dbReference type="ARBA" id="ARBA00012438"/>
    </source>
</evidence>
<evidence type="ECO:0000256" key="3">
    <source>
        <dbReference type="ARBA" id="ARBA00022553"/>
    </source>
</evidence>
<dbReference type="GO" id="GO:0046983">
    <property type="term" value="F:protein dimerization activity"/>
    <property type="evidence" value="ECO:0007669"/>
    <property type="project" value="InterPro"/>
</dbReference>
<accession>A0AB39LY29</accession>
<dbReference type="GO" id="GO:0016020">
    <property type="term" value="C:membrane"/>
    <property type="evidence" value="ECO:0007669"/>
    <property type="project" value="InterPro"/>
</dbReference>
<dbReference type="Gene3D" id="1.20.5.1930">
    <property type="match status" value="1"/>
</dbReference>
<dbReference type="EMBL" id="CP163431">
    <property type="protein sequence ID" value="XDP98842.1"/>
    <property type="molecule type" value="Genomic_DNA"/>
</dbReference>
<evidence type="ECO:0000256" key="9">
    <source>
        <dbReference type="SAM" id="Coils"/>
    </source>
</evidence>
<reference evidence="12" key="1">
    <citation type="submission" date="2024-07" db="EMBL/GenBank/DDBJ databases">
        <authorList>
            <person name="Yu S.T."/>
        </authorList>
    </citation>
    <scope>NUCLEOTIDE SEQUENCE</scope>
    <source>
        <strain evidence="12">R08</strain>
    </source>
</reference>
<dbReference type="RefSeq" id="WP_369186183.1">
    <property type="nucleotide sequence ID" value="NZ_CP163431.1"/>
</dbReference>
<dbReference type="GO" id="GO:0000155">
    <property type="term" value="F:phosphorelay sensor kinase activity"/>
    <property type="evidence" value="ECO:0007669"/>
    <property type="project" value="InterPro"/>
</dbReference>
<evidence type="ECO:0000256" key="4">
    <source>
        <dbReference type="ARBA" id="ARBA00022679"/>
    </source>
</evidence>
<dbReference type="InterPro" id="IPR036890">
    <property type="entry name" value="HATPase_C_sf"/>
</dbReference>
<feature type="domain" description="Signal transduction histidine kinase subgroup 3 dimerisation and phosphoacceptor" evidence="11">
    <location>
        <begin position="189"/>
        <end position="256"/>
    </location>
</feature>